<dbReference type="AlphaFoldDB" id="A0A5C6ERH2"/>
<dbReference type="InterPro" id="IPR034660">
    <property type="entry name" value="DinB/YfiT-like"/>
</dbReference>
<dbReference type="SUPFAM" id="SSF109854">
    <property type="entry name" value="DinB/YfiT-like putative metalloenzymes"/>
    <property type="match status" value="1"/>
</dbReference>
<dbReference type="Proteomes" id="UP000318288">
    <property type="component" value="Unassembled WGS sequence"/>
</dbReference>
<gene>
    <name evidence="2" type="ORF">Poly51_42870</name>
</gene>
<protein>
    <submittedName>
        <fullName evidence="2">DinB superfamily protein</fullName>
    </submittedName>
</protein>
<dbReference type="RefSeq" id="WP_146459653.1">
    <property type="nucleotide sequence ID" value="NZ_SJPW01000005.1"/>
</dbReference>
<proteinExistence type="predicted"/>
<dbReference type="Pfam" id="PF12867">
    <property type="entry name" value="DinB_2"/>
    <property type="match status" value="1"/>
</dbReference>
<reference evidence="2 3" key="1">
    <citation type="submission" date="2019-02" db="EMBL/GenBank/DDBJ databases">
        <title>Deep-cultivation of Planctomycetes and their phenomic and genomic characterization uncovers novel biology.</title>
        <authorList>
            <person name="Wiegand S."/>
            <person name="Jogler M."/>
            <person name="Boedeker C."/>
            <person name="Pinto D."/>
            <person name="Vollmers J."/>
            <person name="Rivas-Marin E."/>
            <person name="Kohn T."/>
            <person name="Peeters S.H."/>
            <person name="Heuer A."/>
            <person name="Rast P."/>
            <person name="Oberbeckmann S."/>
            <person name="Bunk B."/>
            <person name="Jeske O."/>
            <person name="Meyerdierks A."/>
            <person name="Storesund J.E."/>
            <person name="Kallscheuer N."/>
            <person name="Luecker S."/>
            <person name="Lage O.M."/>
            <person name="Pohl T."/>
            <person name="Merkel B.J."/>
            <person name="Hornburger P."/>
            <person name="Mueller R.-W."/>
            <person name="Bruemmer F."/>
            <person name="Labrenz M."/>
            <person name="Spormann A.M."/>
            <person name="Op Den Camp H."/>
            <person name="Overmann J."/>
            <person name="Amann R."/>
            <person name="Jetten M.S.M."/>
            <person name="Mascher T."/>
            <person name="Medema M.H."/>
            <person name="Devos D.P."/>
            <person name="Kaster A.-K."/>
            <person name="Ovreas L."/>
            <person name="Rohde M."/>
            <person name="Galperin M.Y."/>
            <person name="Jogler C."/>
        </authorList>
    </citation>
    <scope>NUCLEOTIDE SEQUENCE [LARGE SCALE GENOMIC DNA]</scope>
    <source>
        <strain evidence="2 3">Poly51</strain>
    </source>
</reference>
<evidence type="ECO:0000313" key="2">
    <source>
        <dbReference type="EMBL" id="TWU50994.1"/>
    </source>
</evidence>
<dbReference type="EMBL" id="SJPW01000005">
    <property type="protein sequence ID" value="TWU50994.1"/>
    <property type="molecule type" value="Genomic_DNA"/>
</dbReference>
<organism evidence="2 3">
    <name type="scientific">Rubripirellula tenax</name>
    <dbReference type="NCBI Taxonomy" id="2528015"/>
    <lineage>
        <taxon>Bacteria</taxon>
        <taxon>Pseudomonadati</taxon>
        <taxon>Planctomycetota</taxon>
        <taxon>Planctomycetia</taxon>
        <taxon>Pirellulales</taxon>
        <taxon>Pirellulaceae</taxon>
        <taxon>Rubripirellula</taxon>
    </lineage>
</organism>
<evidence type="ECO:0000313" key="3">
    <source>
        <dbReference type="Proteomes" id="UP000318288"/>
    </source>
</evidence>
<dbReference type="InterPro" id="IPR024775">
    <property type="entry name" value="DinB-like"/>
</dbReference>
<accession>A0A5C6ERH2</accession>
<feature type="domain" description="DinB-like" evidence="1">
    <location>
        <begin position="49"/>
        <end position="173"/>
    </location>
</feature>
<dbReference type="Gene3D" id="1.20.120.450">
    <property type="entry name" value="dinb family like domain"/>
    <property type="match status" value="1"/>
</dbReference>
<comment type="caution">
    <text evidence="2">The sequence shown here is derived from an EMBL/GenBank/DDBJ whole genome shotgun (WGS) entry which is preliminary data.</text>
</comment>
<keyword evidence="3" id="KW-1185">Reference proteome</keyword>
<evidence type="ECO:0000259" key="1">
    <source>
        <dbReference type="Pfam" id="PF12867"/>
    </source>
</evidence>
<name>A0A5C6ERH2_9BACT</name>
<sequence length="190" mass="21688">MNRIASRRPETLEFSESAESSVYQRGLADRVEGACALEALEKQLFWLCELASHLSTEQVDKIHLPYHWTIRQVFEHCADAERVFGYRMLRIAAGDPTPLPSWDENAYADSRFGLGTFTNLVNEVAMLRQSNLLLLRRIEPKAWDRSVKVNGNRMTVRAIAWVTAGHLHHHFEIVEARCGMTVQRAPAPNM</sequence>
<dbReference type="OrthoDB" id="9793216at2"/>